<proteinExistence type="predicted"/>
<keyword evidence="2" id="KW-1185">Reference proteome</keyword>
<sequence length="44" mass="5313">MSLSKHIRDFERRNENDSIVLDYEDDEPNKLRLLFEGPDDTPYE</sequence>
<dbReference type="AlphaFoldDB" id="A0A391NRI3"/>
<dbReference type="Proteomes" id="UP000265618">
    <property type="component" value="Unassembled WGS sequence"/>
</dbReference>
<feature type="non-terminal residue" evidence="1">
    <location>
        <position position="44"/>
    </location>
</feature>
<name>A0A391NRI3_9EUKA</name>
<protein>
    <submittedName>
        <fullName evidence="1">Uncharacterized protein</fullName>
    </submittedName>
</protein>
<comment type="caution">
    <text evidence="1">The sequence shown here is derived from an EMBL/GenBank/DDBJ whole genome shotgun (WGS) entry which is preliminary data.</text>
</comment>
<organism evidence="1 2">
    <name type="scientific">Kipferlia bialata</name>
    <dbReference type="NCBI Taxonomy" id="797122"/>
    <lineage>
        <taxon>Eukaryota</taxon>
        <taxon>Metamonada</taxon>
        <taxon>Carpediemonas-like organisms</taxon>
        <taxon>Kipferlia</taxon>
    </lineage>
</organism>
<accession>A0A391NRI3</accession>
<reference evidence="1 2" key="1">
    <citation type="journal article" date="2018" name="PLoS ONE">
        <title>The draft genome of Kipferlia bialata reveals reductive genome evolution in fornicate parasites.</title>
        <authorList>
            <person name="Tanifuji G."/>
            <person name="Takabayashi S."/>
            <person name="Kume K."/>
            <person name="Takagi M."/>
            <person name="Nakayama T."/>
            <person name="Kamikawa R."/>
            <person name="Inagaki Y."/>
            <person name="Hashimoto T."/>
        </authorList>
    </citation>
    <scope>NUCLEOTIDE SEQUENCE [LARGE SCALE GENOMIC DNA]</scope>
    <source>
        <strain evidence="1">NY0173</strain>
    </source>
</reference>
<evidence type="ECO:0000313" key="2">
    <source>
        <dbReference type="Proteomes" id="UP000265618"/>
    </source>
</evidence>
<evidence type="ECO:0000313" key="1">
    <source>
        <dbReference type="EMBL" id="GCA63935.1"/>
    </source>
</evidence>
<gene>
    <name evidence="1" type="ORF">KIPB_012533</name>
</gene>
<dbReference type="EMBL" id="BDIP01005574">
    <property type="protein sequence ID" value="GCA63935.1"/>
    <property type="molecule type" value="Genomic_DNA"/>
</dbReference>